<feature type="domain" description="Trimeric autotransporter adhesin YadA-like stalk" evidence="14">
    <location>
        <begin position="718"/>
        <end position="758"/>
    </location>
</feature>
<feature type="region of interest" description="Disordered" evidence="11">
    <location>
        <begin position="1014"/>
        <end position="1037"/>
    </location>
</feature>
<dbReference type="Proteomes" id="UP000547058">
    <property type="component" value="Unassembled WGS sequence"/>
</dbReference>
<feature type="domain" description="Trimeric autotransporter adhesin YadA-like head" evidence="13">
    <location>
        <begin position="152"/>
        <end position="178"/>
    </location>
</feature>
<feature type="domain" description="Trimeric autotransporter adhesin YadA-like head" evidence="13">
    <location>
        <begin position="329"/>
        <end position="354"/>
    </location>
</feature>
<feature type="domain" description="Trimeric autotransporter adhesin YadA-like head" evidence="13">
    <location>
        <begin position="1036"/>
        <end position="1061"/>
    </location>
</feature>
<feature type="domain" description="Trimeric autotransporter adhesin YadA-like head" evidence="13">
    <location>
        <begin position="357"/>
        <end position="382"/>
    </location>
</feature>
<dbReference type="Gene3D" id="3.30.1300.30">
    <property type="entry name" value="GSPII I/J protein-like"/>
    <property type="match status" value="1"/>
</dbReference>
<dbReference type="InterPro" id="IPR024973">
    <property type="entry name" value="ESPR"/>
</dbReference>
<name>A0A7W3FLT8_9GAMM</name>
<dbReference type="InterPro" id="IPR045584">
    <property type="entry name" value="Pilin-like"/>
</dbReference>
<evidence type="ECO:0000256" key="5">
    <source>
        <dbReference type="ARBA" id="ARBA00022452"/>
    </source>
</evidence>
<dbReference type="InterPro" id="IPR005594">
    <property type="entry name" value="YadA_C"/>
</dbReference>
<dbReference type="Pfam" id="PF13018">
    <property type="entry name" value="ESPR"/>
    <property type="match status" value="1"/>
</dbReference>
<reference evidence="16 17" key="1">
    <citation type="submission" date="2020-08" db="EMBL/GenBank/DDBJ databases">
        <title>Stenotrophomonas tumulicola JCM 30961.</title>
        <authorList>
            <person name="Deng Y."/>
        </authorList>
    </citation>
    <scope>NUCLEOTIDE SEQUENCE [LARGE SCALE GENOMIC DNA]</scope>
    <source>
        <strain evidence="16 17">JCM 30961</strain>
    </source>
</reference>
<evidence type="ECO:0000259" key="13">
    <source>
        <dbReference type="Pfam" id="PF05658"/>
    </source>
</evidence>
<dbReference type="Pfam" id="PF03895">
    <property type="entry name" value="YadA_anchor"/>
    <property type="match status" value="1"/>
</dbReference>
<evidence type="ECO:0000259" key="12">
    <source>
        <dbReference type="Pfam" id="PF03895"/>
    </source>
</evidence>
<evidence type="ECO:0000259" key="15">
    <source>
        <dbReference type="Pfam" id="PF13018"/>
    </source>
</evidence>
<evidence type="ECO:0000313" key="16">
    <source>
        <dbReference type="EMBL" id="MBA8681582.1"/>
    </source>
</evidence>
<comment type="caution">
    <text evidence="16">The sequence shown here is derived from an EMBL/GenBank/DDBJ whole genome shotgun (WGS) entry which is preliminary data.</text>
</comment>
<feature type="domain" description="Trimeric autotransporter adhesin YadA-like stalk" evidence="14">
    <location>
        <begin position="970"/>
        <end position="1010"/>
    </location>
</feature>
<dbReference type="SUPFAM" id="SSF54523">
    <property type="entry name" value="Pili subunits"/>
    <property type="match status" value="1"/>
</dbReference>
<evidence type="ECO:0000256" key="10">
    <source>
        <dbReference type="ARBA" id="ARBA00023237"/>
    </source>
</evidence>
<dbReference type="InterPro" id="IPR011049">
    <property type="entry name" value="Serralysin-like_metalloprot_C"/>
</dbReference>
<feature type="domain" description="Trimeric autotransporter adhesin YadA-like C-terminal membrane anchor" evidence="12">
    <location>
        <begin position="1141"/>
        <end position="1196"/>
    </location>
</feature>
<dbReference type="AlphaFoldDB" id="A0A7W3FLT8"/>
<feature type="domain" description="Trimeric autotransporter adhesin YadA-like stalk" evidence="14">
    <location>
        <begin position="202"/>
        <end position="240"/>
    </location>
</feature>
<feature type="domain" description="Trimeric autotransporter adhesin YadA-like stalk" evidence="14">
    <location>
        <begin position="816"/>
        <end position="856"/>
    </location>
</feature>
<organism evidence="16 17">
    <name type="scientific">Stenotrophomonas tumulicola</name>
    <dbReference type="NCBI Taxonomy" id="1685415"/>
    <lineage>
        <taxon>Bacteria</taxon>
        <taxon>Pseudomonadati</taxon>
        <taxon>Pseudomonadota</taxon>
        <taxon>Gammaproteobacteria</taxon>
        <taxon>Lysobacterales</taxon>
        <taxon>Lysobacteraceae</taxon>
        <taxon>Stenotrophomonas</taxon>
    </lineage>
</organism>
<keyword evidence="7" id="KW-0732">Signal</keyword>
<feature type="domain" description="Trimeric autotransporter adhesin YadA-like head" evidence="13">
    <location>
        <begin position="114"/>
        <end position="138"/>
    </location>
</feature>
<feature type="domain" description="Trimeric autotransporter adhesin YadA-like stalk" evidence="14">
    <location>
        <begin position="914"/>
        <end position="936"/>
    </location>
</feature>
<keyword evidence="9" id="KW-0472">Membrane</keyword>
<keyword evidence="10" id="KW-0998">Cell outer membrane</keyword>
<dbReference type="Pfam" id="PF05662">
    <property type="entry name" value="YadA_stalk"/>
    <property type="match status" value="9"/>
</dbReference>
<dbReference type="Gene3D" id="2.150.10.10">
    <property type="entry name" value="Serralysin-like metalloprotease, C-terminal"/>
    <property type="match status" value="3"/>
</dbReference>
<feature type="domain" description="Trimeric autotransporter adhesin YadA-like stalk" evidence="14">
    <location>
        <begin position="615"/>
        <end position="655"/>
    </location>
</feature>
<dbReference type="Gene3D" id="2.60.40.4050">
    <property type="match status" value="1"/>
</dbReference>
<dbReference type="RefSeq" id="WP_182338703.1">
    <property type="nucleotide sequence ID" value="NZ_JACGXS010000002.1"/>
</dbReference>
<comment type="similarity">
    <text evidence="3">Belongs to the autotransporter-2 (AT-2) (TC 1.B.40) family.</text>
</comment>
<keyword evidence="6" id="KW-0812">Transmembrane</keyword>
<evidence type="ECO:0000256" key="2">
    <source>
        <dbReference type="ARBA" id="ARBA00004442"/>
    </source>
</evidence>
<feature type="compositionally biased region" description="Gly residues" evidence="11">
    <location>
        <begin position="1014"/>
        <end position="1029"/>
    </location>
</feature>
<evidence type="ECO:0000256" key="9">
    <source>
        <dbReference type="ARBA" id="ARBA00023136"/>
    </source>
</evidence>
<evidence type="ECO:0000259" key="14">
    <source>
        <dbReference type="Pfam" id="PF05662"/>
    </source>
</evidence>
<evidence type="ECO:0000313" key="17">
    <source>
        <dbReference type="Proteomes" id="UP000547058"/>
    </source>
</evidence>
<keyword evidence="8" id="KW-0653">Protein transport</keyword>
<dbReference type="InterPro" id="IPR008635">
    <property type="entry name" value="Coiled_stalk_dom"/>
</dbReference>
<evidence type="ECO:0000256" key="11">
    <source>
        <dbReference type="SAM" id="MobiDB-lite"/>
    </source>
</evidence>
<proteinExistence type="inferred from homology"/>
<protein>
    <submittedName>
        <fullName evidence="16">YadA-like family protein</fullName>
    </submittedName>
</protein>
<evidence type="ECO:0000256" key="4">
    <source>
        <dbReference type="ARBA" id="ARBA00022448"/>
    </source>
</evidence>
<dbReference type="Gene3D" id="1.20.5.170">
    <property type="match status" value="5"/>
</dbReference>
<dbReference type="GO" id="GO:0015031">
    <property type="term" value="P:protein transport"/>
    <property type="evidence" value="ECO:0007669"/>
    <property type="project" value="UniProtKB-KW"/>
</dbReference>
<feature type="domain" description="ESPR" evidence="15">
    <location>
        <begin position="1"/>
        <end position="49"/>
    </location>
</feature>
<accession>A0A7W3FLT8</accession>
<evidence type="ECO:0000256" key="3">
    <source>
        <dbReference type="ARBA" id="ARBA00005848"/>
    </source>
</evidence>
<gene>
    <name evidence="16" type="ORF">H4O11_07120</name>
</gene>
<evidence type="ECO:0000256" key="7">
    <source>
        <dbReference type="ARBA" id="ARBA00022729"/>
    </source>
</evidence>
<dbReference type="GO" id="GO:0009986">
    <property type="term" value="C:cell surface"/>
    <property type="evidence" value="ECO:0007669"/>
    <property type="project" value="UniProtKB-SubCell"/>
</dbReference>
<feature type="domain" description="Trimeric autotransporter adhesin YadA-like stalk" evidence="14">
    <location>
        <begin position="495"/>
        <end position="532"/>
    </location>
</feature>
<keyword evidence="4" id="KW-0813">Transport</keyword>
<dbReference type="Pfam" id="PF05658">
    <property type="entry name" value="YadA_head"/>
    <property type="match status" value="5"/>
</dbReference>
<feature type="domain" description="Trimeric autotransporter adhesin YadA-like stalk" evidence="14">
    <location>
        <begin position="387"/>
        <end position="417"/>
    </location>
</feature>
<sequence>MNAVYKLIFNVSTGTWAVAHEFAAARGKKSRSRLAAAMAVALALPAGAALAADSPESLQCAVNESISADGLRCEAAASMAPSSAALPAGAGISAIPDDYIGHGGGSDGSSIADASGVASLAVGANTRAAGNYSVAIGGATGSDVNGPRGAFAAGASSVAIGVVSEARADNSVALGANSLADRANTVSVGAVNNRDGRSFTRQIVNVGAGTQDNDAVNVSQLKPVVAGLGGGAAVNADGTITAPTYNIGGISYNNVGSALTNMDGRVSTIGAALATTVDDKYVKVGQGQNPANEADNTGRAGNIAIGSNARSLGVSSNSATVALGEDTLANNTGSIAIGTTAQATGVGSVAMGLRASATAAGAIALGQDSVADGANTVSLGNASVKRRVVNMAAGTADTDAVNVSQLKPVVDGLGGGASINPTTGVVTGPTYTIGGINYTNVGGALTNLDGRVSTIESSGPGLVERNATTGEITVANKAVGGDVNLRDANGDTRTLTGIKAGTIRTDAVNFGQLTDTAGSVAAALGGGSTVDAAGTITAPTYSIGGGNYRNVGDAFGAVDTSLTTINNKVDGIADGTVGLVTYDDASGIVKVASEKGGTTVDFAGVNASGAAVDRKLTSVAAGELAVDSTDAVNGSQLFATNENVAQNTTNISNLDGRVTVNEGNITNINTRLDGIADGTVGLVTYDDATGVVGVAGSKGGTTVDFAGVNASGAAVDRKLTSVAAGELAVDSTDAVNGSQLFATNENVAQNTTNISNLDGRVTVNEGNITTINTRLDGLADGTAGLVTYDDATGVVGVAGSKGGSTVDFTGTAGARKVTGVAEGEVAAGSEDAVNGSQLAATNDRVAATETNITNLDGRVTTNEGDITNLTSVVNDLSSGAAGLVTIDGTTGNVNVAAGKAGSAVDFTGTDGERRLTGVANGTADSDAVTVAQLKSSGLVDPNDGRALNALVYDDASLGRATLGGTGGTVIGNLANGLIAAGSKEAINGGQLWQINADWESRFNGLDGRVGAIEAGGGSGGGGGDGGGDSGLVSEGTGAGSVVVGNGGSASGDGSVAIGSGSVADRDGEVSMGSAGNERIVSNVAAGVRPTDAVNLQQMDDRFKAEREYTDGRFHSMDKRIDRMGAISAAYAGMAINTAGLSGENRVGAGIGQQNGRSALAVGYQRVMGVKQNVSVSLGGAFSGSDKSISGGAGFSW</sequence>
<dbReference type="EMBL" id="JACGXS010000002">
    <property type="protein sequence ID" value="MBA8681582.1"/>
    <property type="molecule type" value="Genomic_DNA"/>
</dbReference>
<dbReference type="InterPro" id="IPR008640">
    <property type="entry name" value="Adhesin_Head_dom"/>
</dbReference>
<evidence type="ECO:0000256" key="6">
    <source>
        <dbReference type="ARBA" id="ARBA00022692"/>
    </source>
</evidence>
<comment type="subcellular location">
    <subcellularLocation>
        <location evidence="2">Cell outer membrane</location>
    </subcellularLocation>
    <subcellularLocation>
        <location evidence="1">Cell surface</location>
    </subcellularLocation>
</comment>
<feature type="domain" description="Trimeric autotransporter adhesin YadA-like stalk" evidence="14">
    <location>
        <begin position="1081"/>
        <end position="1099"/>
    </location>
</feature>
<dbReference type="SUPFAM" id="SSF101967">
    <property type="entry name" value="Adhesin YadA, collagen-binding domain"/>
    <property type="match status" value="4"/>
</dbReference>
<keyword evidence="5" id="KW-1134">Transmembrane beta strand</keyword>
<evidence type="ECO:0000256" key="8">
    <source>
        <dbReference type="ARBA" id="ARBA00022927"/>
    </source>
</evidence>
<dbReference type="Gene3D" id="6.10.250.2030">
    <property type="match status" value="1"/>
</dbReference>
<evidence type="ECO:0000256" key="1">
    <source>
        <dbReference type="ARBA" id="ARBA00004241"/>
    </source>
</evidence>
<dbReference type="GO" id="GO:0009279">
    <property type="term" value="C:cell outer membrane"/>
    <property type="evidence" value="ECO:0007669"/>
    <property type="project" value="UniProtKB-SubCell"/>
</dbReference>
<keyword evidence="17" id="KW-1185">Reference proteome</keyword>